<dbReference type="SUPFAM" id="SSF49503">
    <property type="entry name" value="Cupredoxins"/>
    <property type="match status" value="2"/>
</dbReference>
<evidence type="ECO:0000313" key="6">
    <source>
        <dbReference type="EMBL" id="KAK7729212.1"/>
    </source>
</evidence>
<evidence type="ECO:0000256" key="1">
    <source>
        <dbReference type="ARBA" id="ARBA00010609"/>
    </source>
</evidence>
<evidence type="ECO:0000259" key="5">
    <source>
        <dbReference type="Pfam" id="PF07731"/>
    </source>
</evidence>
<accession>A0ABR1P8L3</accession>
<dbReference type="PANTHER" id="PTHR11709">
    <property type="entry name" value="MULTI-COPPER OXIDASE"/>
    <property type="match status" value="1"/>
</dbReference>
<dbReference type="Gene3D" id="2.60.40.420">
    <property type="entry name" value="Cupredoxins - blue copper proteins"/>
    <property type="match status" value="2"/>
</dbReference>
<evidence type="ECO:0000259" key="4">
    <source>
        <dbReference type="Pfam" id="PF00394"/>
    </source>
</evidence>
<dbReference type="InterPro" id="IPR045087">
    <property type="entry name" value="Cu-oxidase_fam"/>
</dbReference>
<feature type="domain" description="Plastocyanin-like" evidence="5">
    <location>
        <begin position="248"/>
        <end position="359"/>
    </location>
</feature>
<keyword evidence="2" id="KW-0479">Metal-binding</keyword>
<evidence type="ECO:0008006" key="8">
    <source>
        <dbReference type="Google" id="ProtNLM"/>
    </source>
</evidence>
<dbReference type="PROSITE" id="PS00079">
    <property type="entry name" value="MULTICOPPER_OXIDASE1"/>
    <property type="match status" value="1"/>
</dbReference>
<evidence type="ECO:0000256" key="3">
    <source>
        <dbReference type="ARBA" id="ARBA00023002"/>
    </source>
</evidence>
<dbReference type="InterPro" id="IPR008972">
    <property type="entry name" value="Cupredoxin"/>
</dbReference>
<dbReference type="Pfam" id="PF07731">
    <property type="entry name" value="Cu-oxidase_2"/>
    <property type="match status" value="1"/>
</dbReference>
<feature type="domain" description="Plastocyanin-like" evidence="4">
    <location>
        <begin position="26"/>
        <end position="127"/>
    </location>
</feature>
<comment type="similarity">
    <text evidence="1">Belongs to the multicopper oxidase family.</text>
</comment>
<dbReference type="InterPro" id="IPR002355">
    <property type="entry name" value="Cu_oxidase_Cu_BS"/>
</dbReference>
<dbReference type="Proteomes" id="UP001430848">
    <property type="component" value="Unassembled WGS sequence"/>
</dbReference>
<dbReference type="PROSITE" id="PS00080">
    <property type="entry name" value="MULTICOPPER_OXIDASE2"/>
    <property type="match status" value="1"/>
</dbReference>
<sequence length="392" mass="44259">MMQGRAATAGQCEGLGDTSLNCVNTPDIPKFRVAAGQRVKMRLINHGGDSTQRFGIDGHKLTVIANDFVQVKPYQTDFVTVAVGQRTDIVFEATGNPGDMFWMRAQVVFCPPSLTKQVEMRGALYYDGADTNAQPMTSQTADANLTNCQNVSCLLLLQQRRLPAKRLNTSSNAPTLQDDLKITKPYYPMPLEEPDTQIQFFTFFTINDKFEYRFTMNTQLENVVQLGRHFYQGNYSSPILRDAQSGGAAQTFSQKSRLYDFGTNKTVRVVVNNPFIIQNMHPMHLHGHDIQLLATGDGLWDGKTLETENPIRRDTVMMPLNGHIVFQYTLDNPGIWSLHCHIPWHLADGLLVNFMERPDEIKAHYAQIPQIMQETCDSWNAERPNLSVPDEN</sequence>
<evidence type="ECO:0000313" key="7">
    <source>
        <dbReference type="Proteomes" id="UP001430848"/>
    </source>
</evidence>
<organism evidence="6 7">
    <name type="scientific">Diaporthe eres</name>
    <name type="common">Phomopsis oblonga</name>
    <dbReference type="NCBI Taxonomy" id="83184"/>
    <lineage>
        <taxon>Eukaryota</taxon>
        <taxon>Fungi</taxon>
        <taxon>Dikarya</taxon>
        <taxon>Ascomycota</taxon>
        <taxon>Pezizomycotina</taxon>
        <taxon>Sordariomycetes</taxon>
        <taxon>Sordariomycetidae</taxon>
        <taxon>Diaporthales</taxon>
        <taxon>Diaporthaceae</taxon>
        <taxon>Diaporthe</taxon>
        <taxon>Diaporthe eres species complex</taxon>
    </lineage>
</organism>
<dbReference type="PANTHER" id="PTHR11709:SF145">
    <property type="entry name" value="LCC1"/>
    <property type="match status" value="1"/>
</dbReference>
<keyword evidence="3" id="KW-0560">Oxidoreductase</keyword>
<reference evidence="6 7" key="1">
    <citation type="submission" date="2024-02" db="EMBL/GenBank/DDBJ databases">
        <title>De novo assembly and annotation of 12 fungi associated with fruit tree decline syndrome in Ontario, Canada.</title>
        <authorList>
            <person name="Sulman M."/>
            <person name="Ellouze W."/>
            <person name="Ilyukhin E."/>
        </authorList>
    </citation>
    <scope>NUCLEOTIDE SEQUENCE [LARGE SCALE GENOMIC DNA]</scope>
    <source>
        <strain evidence="6 7">M169</strain>
    </source>
</reference>
<dbReference type="InterPro" id="IPR011706">
    <property type="entry name" value="Cu-oxidase_C"/>
</dbReference>
<protein>
    <recommendedName>
        <fullName evidence="8">Multicopper oxidase</fullName>
    </recommendedName>
</protein>
<proteinExistence type="inferred from homology"/>
<evidence type="ECO:0000256" key="2">
    <source>
        <dbReference type="ARBA" id="ARBA00022723"/>
    </source>
</evidence>
<name>A0ABR1P8L3_DIAER</name>
<gene>
    <name evidence="6" type="ORF">SLS63_006342</name>
</gene>
<comment type="caution">
    <text evidence="6">The sequence shown here is derived from an EMBL/GenBank/DDBJ whole genome shotgun (WGS) entry which is preliminary data.</text>
</comment>
<dbReference type="Pfam" id="PF00394">
    <property type="entry name" value="Cu-oxidase"/>
    <property type="match status" value="1"/>
</dbReference>
<dbReference type="InterPro" id="IPR001117">
    <property type="entry name" value="Cu-oxidase_2nd"/>
</dbReference>
<dbReference type="InterPro" id="IPR033138">
    <property type="entry name" value="Cu_oxidase_CS"/>
</dbReference>
<keyword evidence="7" id="KW-1185">Reference proteome</keyword>
<dbReference type="EMBL" id="JAKNSF020000030">
    <property type="protein sequence ID" value="KAK7729212.1"/>
    <property type="molecule type" value="Genomic_DNA"/>
</dbReference>